<dbReference type="Proteomes" id="UP000186922">
    <property type="component" value="Unassembled WGS sequence"/>
</dbReference>
<protein>
    <recommendedName>
        <fullName evidence="6">MAM domain-containing protein</fullName>
    </recommendedName>
</protein>
<dbReference type="SUPFAM" id="SSF49899">
    <property type="entry name" value="Concanavalin A-like lectins/glucanases"/>
    <property type="match status" value="5"/>
</dbReference>
<feature type="domain" description="MAM" evidence="6">
    <location>
        <begin position="607"/>
        <end position="825"/>
    </location>
</feature>
<dbReference type="AlphaFoldDB" id="A0A1D1V3A8"/>
<dbReference type="PANTHER" id="PTHR23282:SF101">
    <property type="entry name" value="MAM DOMAIN-CONTAINING PROTEIN"/>
    <property type="match status" value="1"/>
</dbReference>
<dbReference type="PROSITE" id="PS50068">
    <property type="entry name" value="LDLRA_2"/>
    <property type="match status" value="1"/>
</dbReference>
<evidence type="ECO:0000313" key="8">
    <source>
        <dbReference type="Proteomes" id="UP000186922"/>
    </source>
</evidence>
<keyword evidence="4" id="KW-0472">Membrane</keyword>
<dbReference type="PANTHER" id="PTHR23282">
    <property type="entry name" value="APICAL ENDOSOMAL GLYCOPROTEIN PRECURSOR"/>
    <property type="match status" value="1"/>
</dbReference>
<organism evidence="7 8">
    <name type="scientific">Ramazzottius varieornatus</name>
    <name type="common">Water bear</name>
    <name type="synonym">Tardigrade</name>
    <dbReference type="NCBI Taxonomy" id="947166"/>
    <lineage>
        <taxon>Eukaryota</taxon>
        <taxon>Metazoa</taxon>
        <taxon>Ecdysozoa</taxon>
        <taxon>Tardigrada</taxon>
        <taxon>Eutardigrada</taxon>
        <taxon>Parachela</taxon>
        <taxon>Hypsibioidea</taxon>
        <taxon>Ramazzottiidae</taxon>
        <taxon>Ramazzottius</taxon>
    </lineage>
</organism>
<reference evidence="7 8" key="1">
    <citation type="journal article" date="2016" name="Nat. Commun.">
        <title>Extremotolerant tardigrade genome and improved radiotolerance of human cultured cells by tardigrade-unique protein.</title>
        <authorList>
            <person name="Hashimoto T."/>
            <person name="Horikawa D.D."/>
            <person name="Saito Y."/>
            <person name="Kuwahara H."/>
            <person name="Kozuka-Hata H."/>
            <person name="Shin-I T."/>
            <person name="Minakuchi Y."/>
            <person name="Ohishi K."/>
            <person name="Motoyama A."/>
            <person name="Aizu T."/>
            <person name="Enomoto A."/>
            <person name="Kondo K."/>
            <person name="Tanaka S."/>
            <person name="Hara Y."/>
            <person name="Koshikawa S."/>
            <person name="Sagara H."/>
            <person name="Miura T."/>
            <person name="Yokobori S."/>
            <person name="Miyagawa K."/>
            <person name="Suzuki Y."/>
            <person name="Kubo T."/>
            <person name="Oyama M."/>
            <person name="Kohara Y."/>
            <person name="Fujiyama A."/>
            <person name="Arakawa K."/>
            <person name="Katayama T."/>
            <person name="Toyoda A."/>
            <person name="Kunieda T."/>
        </authorList>
    </citation>
    <scope>NUCLEOTIDE SEQUENCE [LARGE SCALE GENOMIC DNA]</scope>
    <source>
        <strain evidence="7 8">YOKOZUNA-1</strain>
    </source>
</reference>
<feature type="transmembrane region" description="Helical" evidence="4">
    <location>
        <begin position="1104"/>
        <end position="1132"/>
    </location>
</feature>
<evidence type="ECO:0000256" key="1">
    <source>
        <dbReference type="ARBA" id="ARBA00023157"/>
    </source>
</evidence>
<dbReference type="Gene3D" id="4.10.400.10">
    <property type="entry name" value="Low-density Lipoprotein Receptor"/>
    <property type="match status" value="1"/>
</dbReference>
<feature type="domain" description="MAM" evidence="6">
    <location>
        <begin position="867"/>
        <end position="1034"/>
    </location>
</feature>
<comment type="caution">
    <text evidence="2">Lacks conserved residue(s) required for the propagation of feature annotation.</text>
</comment>
<dbReference type="Pfam" id="PF00629">
    <property type="entry name" value="MAM"/>
    <property type="match status" value="5"/>
</dbReference>
<sequence length="1166" mass="128652">MVLRSHFFASLLLGLLFCGSDESAAHDETTPGSTTKMPKCPSVPFNCTFSDKATPLCVFTSLSEDSACKWRQNEGPSPNFPNTGPPSGHISKDTADGYLLFESNKCTKTETTATITTKIDNAQIEKPSQCLKFYYFMYGGPNSLDVTVKFKTGVERKEFHREGNQGRRWFPAYVTIDNPQNETYKLSFTAKARDNIVHSETNLGDIAIDDIDFSDGGCKATKDLCDFESGNLCGFTSDTSATGANVAWTLTKAGNLSASFGKIKTDHTFQTSEGHVASCEIKGDEVARLVSELVNTTETKNYHITFWYQIVSLGQMSLRVNYITGDSLPAPIQWDETIPIWSINNTFSPYAGWNFASVIVLAAGEGRADKLVYAFEASESVREGGREQVYSFVLDDITVVISDDDPYNPPNCDFENGECGWTAAGPNNNIGNNWVNFKAEYNLGEYGPYADHTRNSSKGHFMMFSSDYESNPGAVQKGSLWSPKVSRPRSATVCFSFWHYTYKDRGANMDLSLTLHEPALGASAGNRTLIQLTDPPQNRWTFVNVSFEARGDYQVVFDSSFFNASRGNVIALDDFQDKEGACDVHSGTFKCTNGDAIPYAEVCNGRYDCRKSGSNDDTSDELMCGNFTSLSANHTDAVLNITSATGYFITSPTNFKWVYTPHCDTSDTTEDCRYPTSGHNDTFNLGYFKADFADSPNATSTYTYLHSPTIHRLFSTTSLSFWYNIYTPRPENHSDTGALIVSLQMISTKTSIALVDVTAINDSDQPLSHWQHHNVTVGRIEGEFHFLFQARKARIHQGFIAIDEILIEDRMLPVPDPADEIACKNKTLWHCDVTRICIEQDKRCDFTDDCGEREDESETDCQKTHPFRCSFDDESLCGFWKNDHPKSDVRWIHTASRTPTAYSGPLRDHTTGLKGGGYIHAPSVNGSVLERHKAVLYSPVFASTEENGHCWMRFYYHMFGEHMGSLEVITGIESSPNFSSPLFNARGNHGDHWLRGSVNLVSSAPFRVAFIATVGGVRSDLALDDISFSPKCRLYDTSTVPTLLPVTSTSRPIDLSSARPGTTIQPTSTNPATGYTVTDSVKSTVSSDTTSSNPATPPVEQVPYGLGGGAIAGIVIGLLIVLAGGFVLLVLYSRKGTSGSIMPRGVWSRDRSTNYEEFTDTENLEL</sequence>
<dbReference type="InterPro" id="IPR036055">
    <property type="entry name" value="LDL_receptor-like_sf"/>
</dbReference>
<dbReference type="InterPro" id="IPR013320">
    <property type="entry name" value="ConA-like_dom_sf"/>
</dbReference>
<keyword evidence="8" id="KW-1185">Reference proteome</keyword>
<feature type="compositionally biased region" description="Polar residues" evidence="3">
    <location>
        <begin position="1059"/>
        <end position="1075"/>
    </location>
</feature>
<dbReference type="GO" id="GO:0016020">
    <property type="term" value="C:membrane"/>
    <property type="evidence" value="ECO:0007669"/>
    <property type="project" value="InterPro"/>
</dbReference>
<dbReference type="EMBL" id="BDGG01000003">
    <property type="protein sequence ID" value="GAU95380.1"/>
    <property type="molecule type" value="Genomic_DNA"/>
</dbReference>
<evidence type="ECO:0000259" key="6">
    <source>
        <dbReference type="PROSITE" id="PS50060"/>
    </source>
</evidence>
<name>A0A1D1V3A8_RAMVA</name>
<keyword evidence="4" id="KW-1133">Transmembrane helix</keyword>
<proteinExistence type="predicted"/>
<dbReference type="CDD" id="cd06263">
    <property type="entry name" value="MAM"/>
    <property type="match status" value="2"/>
</dbReference>
<feature type="signal peptide" evidence="5">
    <location>
        <begin position="1"/>
        <end position="25"/>
    </location>
</feature>
<evidence type="ECO:0000256" key="4">
    <source>
        <dbReference type="SAM" id="Phobius"/>
    </source>
</evidence>
<dbReference type="SMART" id="SM00192">
    <property type="entry name" value="LDLa"/>
    <property type="match status" value="2"/>
</dbReference>
<keyword evidence="1" id="KW-1015">Disulfide bond</keyword>
<evidence type="ECO:0000256" key="2">
    <source>
        <dbReference type="PROSITE-ProRule" id="PRU00124"/>
    </source>
</evidence>
<dbReference type="InterPro" id="IPR051560">
    <property type="entry name" value="MAM_domain-containing"/>
</dbReference>
<feature type="domain" description="MAM" evidence="6">
    <location>
        <begin position="45"/>
        <end position="220"/>
    </location>
</feature>
<dbReference type="CDD" id="cd00112">
    <property type="entry name" value="LDLa"/>
    <property type="match status" value="2"/>
</dbReference>
<dbReference type="Gene3D" id="2.60.120.200">
    <property type="match status" value="5"/>
</dbReference>
<feature type="domain" description="MAM" evidence="6">
    <location>
        <begin position="410"/>
        <end position="584"/>
    </location>
</feature>
<evidence type="ECO:0000313" key="7">
    <source>
        <dbReference type="EMBL" id="GAU95380.1"/>
    </source>
</evidence>
<dbReference type="InterPro" id="IPR002172">
    <property type="entry name" value="LDrepeatLR_classA_rpt"/>
</dbReference>
<dbReference type="STRING" id="947166.A0A1D1V3A8"/>
<dbReference type="SMART" id="SM00137">
    <property type="entry name" value="MAM"/>
    <property type="match status" value="3"/>
</dbReference>
<feature type="region of interest" description="Disordered" evidence="3">
    <location>
        <begin position="1055"/>
        <end position="1100"/>
    </location>
</feature>
<feature type="chain" id="PRO_5008897970" description="MAM domain-containing protein" evidence="5">
    <location>
        <begin position="26"/>
        <end position="1166"/>
    </location>
</feature>
<keyword evidence="4" id="KW-0812">Transmembrane</keyword>
<accession>A0A1D1V3A8</accession>
<dbReference type="PROSITE" id="PS50060">
    <property type="entry name" value="MAM_2"/>
    <property type="match status" value="5"/>
</dbReference>
<dbReference type="InterPro" id="IPR000998">
    <property type="entry name" value="MAM_dom"/>
</dbReference>
<gene>
    <name evidence="7" type="primary">RvY_07007-1</name>
    <name evidence="7" type="synonym">RvY_07007.1</name>
    <name evidence="7" type="ORF">RvY_07007</name>
</gene>
<keyword evidence="5" id="KW-0732">Signal</keyword>
<feature type="domain" description="MAM" evidence="6">
    <location>
        <begin position="223"/>
        <end position="414"/>
    </location>
</feature>
<comment type="caution">
    <text evidence="7">The sequence shown here is derived from an EMBL/GenBank/DDBJ whole genome shotgun (WGS) entry which is preliminary data.</text>
</comment>
<evidence type="ECO:0000256" key="5">
    <source>
        <dbReference type="SAM" id="SignalP"/>
    </source>
</evidence>
<feature type="compositionally biased region" description="Low complexity" evidence="3">
    <location>
        <begin position="1076"/>
        <end position="1092"/>
    </location>
</feature>
<evidence type="ECO:0000256" key="3">
    <source>
        <dbReference type="SAM" id="MobiDB-lite"/>
    </source>
</evidence>
<dbReference type="OrthoDB" id="412155at2759"/>